<protein>
    <submittedName>
        <fullName evidence="6">Substrate-binding domain-containing protein</fullName>
    </submittedName>
</protein>
<dbReference type="AlphaFoldDB" id="A0A6P0ETU4"/>
<dbReference type="CDD" id="cd06321">
    <property type="entry name" value="PBP1_ABC_sugar_binding-like"/>
    <property type="match status" value="1"/>
</dbReference>
<evidence type="ECO:0000259" key="5">
    <source>
        <dbReference type="Pfam" id="PF13407"/>
    </source>
</evidence>
<reference evidence="6 8" key="1">
    <citation type="submission" date="2020-01" db="EMBL/GenBank/DDBJ databases">
        <title>the WGS Modestobacter muralis CPCC 204518.</title>
        <authorList>
            <person name="Jiang Z."/>
        </authorList>
    </citation>
    <scope>NUCLEOTIDE SEQUENCE [LARGE SCALE GENOMIC DNA]</scope>
    <source>
        <strain evidence="6 8">DSM 100205</strain>
    </source>
</reference>
<comment type="subcellular location">
    <subcellularLocation>
        <location evidence="1">Cell envelope</location>
    </subcellularLocation>
</comment>
<dbReference type="Gene3D" id="3.40.50.2300">
    <property type="match status" value="2"/>
</dbReference>
<dbReference type="PANTHER" id="PTHR46847:SF2">
    <property type="entry name" value="ABC TRANSPORTER SUGAR-BINDING PROTEIN"/>
    <property type="match status" value="1"/>
</dbReference>
<evidence type="ECO:0000313" key="9">
    <source>
        <dbReference type="Proteomes" id="UP000471152"/>
    </source>
</evidence>
<dbReference type="GO" id="GO:0030313">
    <property type="term" value="C:cell envelope"/>
    <property type="evidence" value="ECO:0007669"/>
    <property type="project" value="UniProtKB-SubCell"/>
</dbReference>
<evidence type="ECO:0000313" key="7">
    <source>
        <dbReference type="EMBL" id="NEN51129.1"/>
    </source>
</evidence>
<proteinExistence type="inferred from homology"/>
<dbReference type="Proteomes" id="UP000468828">
    <property type="component" value="Unassembled WGS sequence"/>
</dbReference>
<sequence>MSFSRSRTMPSALLLAGALVMTGCSNGDQTPAAGGGGGSGGGGEVEKVGLMLQDISNPFFASMQASMEAAAEADGFELNVQDGRQDLGTQNDQIDAFIQQGMDLILLNAVDSDGIASGVARAQAAGIPVVAVDVDAAGTQAAVTTDNVKAGELACQALVDKMGGSGNILVVEGTPTTAPQDRVKGCESVLADNPDVKVLARQAGKNDRDSGLTLTTDMLTANSDVQGIFAINDPEALGASLAVQQAGRTGVVITGVDGSPEAVKALQDPASDFWASAAQDPGGMAVKALEVGREIVAGTTPAERVTLLDPTIVTKDTVSDYKGW</sequence>
<evidence type="ECO:0000256" key="1">
    <source>
        <dbReference type="ARBA" id="ARBA00004196"/>
    </source>
</evidence>
<evidence type="ECO:0000313" key="8">
    <source>
        <dbReference type="Proteomes" id="UP000468828"/>
    </source>
</evidence>
<organism evidence="6 8">
    <name type="scientific">Modestobacter muralis</name>
    <dbReference type="NCBI Taxonomy" id="1608614"/>
    <lineage>
        <taxon>Bacteria</taxon>
        <taxon>Bacillati</taxon>
        <taxon>Actinomycetota</taxon>
        <taxon>Actinomycetes</taxon>
        <taxon>Geodermatophilales</taxon>
        <taxon>Geodermatophilaceae</taxon>
        <taxon>Modestobacter</taxon>
    </lineage>
</organism>
<comment type="similarity">
    <text evidence="2">Belongs to the bacterial solute-binding protein 2 family.</text>
</comment>
<keyword evidence="3 4" id="KW-0732">Signal</keyword>
<reference evidence="7 9" key="2">
    <citation type="submission" date="2020-02" db="EMBL/GenBank/DDBJ databases">
        <title>The WGS of Modestobacter muralis DSM 100205.</title>
        <authorList>
            <person name="Jiang Z."/>
        </authorList>
    </citation>
    <scope>NUCLEOTIDE SEQUENCE [LARGE SCALE GENOMIC DNA]</scope>
    <source>
        <strain evidence="7 9">DSM 100205</strain>
    </source>
</reference>
<accession>A0A6P0ETU4</accession>
<evidence type="ECO:0000256" key="4">
    <source>
        <dbReference type="SAM" id="SignalP"/>
    </source>
</evidence>
<dbReference type="PROSITE" id="PS51257">
    <property type="entry name" value="PROKAR_LIPOPROTEIN"/>
    <property type="match status" value="1"/>
</dbReference>
<dbReference type="Proteomes" id="UP000471152">
    <property type="component" value="Unassembled WGS sequence"/>
</dbReference>
<dbReference type="SUPFAM" id="SSF53822">
    <property type="entry name" value="Periplasmic binding protein-like I"/>
    <property type="match status" value="1"/>
</dbReference>
<dbReference type="InterPro" id="IPR025997">
    <property type="entry name" value="SBP_2_dom"/>
</dbReference>
<dbReference type="GO" id="GO:0030246">
    <property type="term" value="F:carbohydrate binding"/>
    <property type="evidence" value="ECO:0007669"/>
    <property type="project" value="UniProtKB-ARBA"/>
</dbReference>
<evidence type="ECO:0000313" key="6">
    <source>
        <dbReference type="EMBL" id="NEK94263.1"/>
    </source>
</evidence>
<dbReference type="Pfam" id="PF13407">
    <property type="entry name" value="Peripla_BP_4"/>
    <property type="match status" value="1"/>
</dbReference>
<gene>
    <name evidence="7" type="ORF">G3R41_09290</name>
    <name evidence="6" type="ORF">GCU67_08760</name>
</gene>
<dbReference type="PANTHER" id="PTHR46847">
    <property type="entry name" value="D-ALLOSE-BINDING PERIPLASMIC PROTEIN-RELATED"/>
    <property type="match status" value="1"/>
</dbReference>
<feature type="chain" id="PRO_5038312548" evidence="4">
    <location>
        <begin position="28"/>
        <end position="324"/>
    </location>
</feature>
<feature type="signal peptide" evidence="4">
    <location>
        <begin position="1"/>
        <end position="27"/>
    </location>
</feature>
<dbReference type="EMBL" id="JAAGWB010000019">
    <property type="protein sequence ID" value="NEN51129.1"/>
    <property type="molecule type" value="Genomic_DNA"/>
</dbReference>
<comment type="caution">
    <text evidence="6">The sequence shown here is derived from an EMBL/GenBank/DDBJ whole genome shotgun (WGS) entry which is preliminary data.</text>
</comment>
<keyword evidence="8" id="KW-1185">Reference proteome</keyword>
<evidence type="ECO:0000256" key="3">
    <source>
        <dbReference type="ARBA" id="ARBA00022729"/>
    </source>
</evidence>
<feature type="domain" description="Periplasmic binding protein" evidence="5">
    <location>
        <begin position="48"/>
        <end position="299"/>
    </location>
</feature>
<evidence type="ECO:0000256" key="2">
    <source>
        <dbReference type="ARBA" id="ARBA00007639"/>
    </source>
</evidence>
<dbReference type="EMBL" id="JAAGWH010000018">
    <property type="protein sequence ID" value="NEK94263.1"/>
    <property type="molecule type" value="Genomic_DNA"/>
</dbReference>
<name>A0A6P0ETU4_9ACTN</name>
<dbReference type="InterPro" id="IPR028082">
    <property type="entry name" value="Peripla_BP_I"/>
</dbReference>